<proteinExistence type="predicted"/>
<protein>
    <submittedName>
        <fullName evidence="1">Uncharacterized protein</fullName>
    </submittedName>
</protein>
<gene>
    <name evidence="1" type="ORF">SDC9_196047</name>
</gene>
<reference evidence="1" key="1">
    <citation type="submission" date="2019-08" db="EMBL/GenBank/DDBJ databases">
        <authorList>
            <person name="Kucharzyk K."/>
            <person name="Murdoch R.W."/>
            <person name="Higgins S."/>
            <person name="Loffler F."/>
        </authorList>
    </citation>
    <scope>NUCLEOTIDE SEQUENCE</scope>
</reference>
<sequence length="50" mass="5743">MSDTSKDFSFDINFNKAAKIPVSFVENGEELKDEILKRINAEHVRVLKMS</sequence>
<accession>A0A645IBD0</accession>
<dbReference type="EMBL" id="VSSQ01110768">
    <property type="protein sequence ID" value="MPN48440.1"/>
    <property type="molecule type" value="Genomic_DNA"/>
</dbReference>
<dbReference type="AlphaFoldDB" id="A0A645IBD0"/>
<evidence type="ECO:0000313" key="1">
    <source>
        <dbReference type="EMBL" id="MPN48440.1"/>
    </source>
</evidence>
<name>A0A645IBD0_9ZZZZ</name>
<comment type="caution">
    <text evidence="1">The sequence shown here is derived from an EMBL/GenBank/DDBJ whole genome shotgun (WGS) entry which is preliminary data.</text>
</comment>
<organism evidence="1">
    <name type="scientific">bioreactor metagenome</name>
    <dbReference type="NCBI Taxonomy" id="1076179"/>
    <lineage>
        <taxon>unclassified sequences</taxon>
        <taxon>metagenomes</taxon>
        <taxon>ecological metagenomes</taxon>
    </lineage>
</organism>